<dbReference type="FunFam" id="3.40.50.300:FF:001179">
    <property type="entry name" value="Rho family GTPase"/>
    <property type="match status" value="1"/>
</dbReference>
<dbReference type="OrthoDB" id="8830751at2759"/>
<dbReference type="PROSITE" id="PS51421">
    <property type="entry name" value="RAS"/>
    <property type="match status" value="1"/>
</dbReference>
<evidence type="ECO:0000313" key="4">
    <source>
        <dbReference type="EMBL" id="KAH3846962.1"/>
    </source>
</evidence>
<accession>A0A9D4QY20</accession>
<evidence type="ECO:0000313" key="5">
    <source>
        <dbReference type="Proteomes" id="UP000828390"/>
    </source>
</evidence>
<sequence>MRMNEKRRGEVKCVIVGDGAVGKTSMLMSYTTGGIKMDYIPTCFDCYTVDVSVGEMQHTMSIIDTAGQETYDRLRTLSYYDTDVFVICFSVADEDSFNNVKTKWIPEIRQYRPGTPFILVGTKRDRRNSTLESSRLSAQMTSVSYENISVKDTKDVNFVSVKKAKHFSRKCGSLRYMECSALEGTGVTEVFSVAMEVAVAPVRKRPHNFILSIKSIFRKKSQSKRRLFTSKPDCFENKNI</sequence>
<dbReference type="GO" id="GO:0003924">
    <property type="term" value="F:GTPase activity"/>
    <property type="evidence" value="ECO:0007669"/>
    <property type="project" value="InterPro"/>
</dbReference>
<reference evidence="4" key="2">
    <citation type="submission" date="2020-11" db="EMBL/GenBank/DDBJ databases">
        <authorList>
            <person name="McCartney M.A."/>
            <person name="Auch B."/>
            <person name="Kono T."/>
            <person name="Mallez S."/>
            <person name="Becker A."/>
            <person name="Gohl D.M."/>
            <person name="Silverstein K.A.T."/>
            <person name="Koren S."/>
            <person name="Bechman K.B."/>
            <person name="Herman A."/>
            <person name="Abrahante J.E."/>
            <person name="Garbe J."/>
        </authorList>
    </citation>
    <scope>NUCLEOTIDE SEQUENCE</scope>
    <source>
        <strain evidence="4">Duluth1</strain>
        <tissue evidence="4">Whole animal</tissue>
    </source>
</reference>
<keyword evidence="3" id="KW-0342">GTP-binding</keyword>
<dbReference type="PROSITE" id="PS51420">
    <property type="entry name" value="RHO"/>
    <property type="match status" value="1"/>
</dbReference>
<dbReference type="PANTHER" id="PTHR24072">
    <property type="entry name" value="RHO FAMILY GTPASE"/>
    <property type="match status" value="1"/>
</dbReference>
<dbReference type="PRINTS" id="PR00449">
    <property type="entry name" value="RASTRNSFRMNG"/>
</dbReference>
<gene>
    <name evidence="4" type="ORF">DPMN_089271</name>
</gene>
<dbReference type="InterPro" id="IPR003578">
    <property type="entry name" value="Small_GTPase_Rho"/>
</dbReference>
<evidence type="ECO:0000256" key="2">
    <source>
        <dbReference type="ARBA" id="ARBA00022741"/>
    </source>
</evidence>
<comment type="similarity">
    <text evidence="1">Belongs to the small GTPase superfamily. Rho family.</text>
</comment>
<protein>
    <submittedName>
        <fullName evidence="4">Uncharacterized protein</fullName>
    </submittedName>
</protein>
<dbReference type="CDD" id="cd00157">
    <property type="entry name" value="Rho"/>
    <property type="match status" value="1"/>
</dbReference>
<evidence type="ECO:0000256" key="1">
    <source>
        <dbReference type="ARBA" id="ARBA00010142"/>
    </source>
</evidence>
<comment type="caution">
    <text evidence="4">The sequence shown here is derived from an EMBL/GenBank/DDBJ whole genome shotgun (WGS) entry which is preliminary data.</text>
</comment>
<dbReference type="Gene3D" id="3.40.50.300">
    <property type="entry name" value="P-loop containing nucleotide triphosphate hydrolases"/>
    <property type="match status" value="1"/>
</dbReference>
<dbReference type="AlphaFoldDB" id="A0A9D4QY20"/>
<keyword evidence="5" id="KW-1185">Reference proteome</keyword>
<evidence type="ECO:0000256" key="3">
    <source>
        <dbReference type="ARBA" id="ARBA00023134"/>
    </source>
</evidence>
<dbReference type="GO" id="GO:0007264">
    <property type="term" value="P:small GTPase-mediated signal transduction"/>
    <property type="evidence" value="ECO:0007669"/>
    <property type="project" value="InterPro"/>
</dbReference>
<dbReference type="Proteomes" id="UP000828390">
    <property type="component" value="Unassembled WGS sequence"/>
</dbReference>
<dbReference type="SUPFAM" id="SSF52540">
    <property type="entry name" value="P-loop containing nucleoside triphosphate hydrolases"/>
    <property type="match status" value="1"/>
</dbReference>
<proteinExistence type="inferred from homology"/>
<name>A0A9D4QY20_DREPO</name>
<reference evidence="4" key="1">
    <citation type="journal article" date="2019" name="bioRxiv">
        <title>The Genome of the Zebra Mussel, Dreissena polymorpha: A Resource for Invasive Species Research.</title>
        <authorList>
            <person name="McCartney M.A."/>
            <person name="Auch B."/>
            <person name="Kono T."/>
            <person name="Mallez S."/>
            <person name="Zhang Y."/>
            <person name="Obille A."/>
            <person name="Becker A."/>
            <person name="Abrahante J.E."/>
            <person name="Garbe J."/>
            <person name="Badalamenti J.P."/>
            <person name="Herman A."/>
            <person name="Mangelson H."/>
            <person name="Liachko I."/>
            <person name="Sullivan S."/>
            <person name="Sone E.D."/>
            <person name="Koren S."/>
            <person name="Silverstein K.A.T."/>
            <person name="Beckman K.B."/>
            <person name="Gohl D.M."/>
        </authorList>
    </citation>
    <scope>NUCLEOTIDE SEQUENCE</scope>
    <source>
        <strain evidence="4">Duluth1</strain>
        <tissue evidence="4">Whole animal</tissue>
    </source>
</reference>
<dbReference type="SMART" id="SM00173">
    <property type="entry name" value="RAS"/>
    <property type="match status" value="1"/>
</dbReference>
<organism evidence="4 5">
    <name type="scientific">Dreissena polymorpha</name>
    <name type="common">Zebra mussel</name>
    <name type="synonym">Mytilus polymorpha</name>
    <dbReference type="NCBI Taxonomy" id="45954"/>
    <lineage>
        <taxon>Eukaryota</taxon>
        <taxon>Metazoa</taxon>
        <taxon>Spiralia</taxon>
        <taxon>Lophotrochozoa</taxon>
        <taxon>Mollusca</taxon>
        <taxon>Bivalvia</taxon>
        <taxon>Autobranchia</taxon>
        <taxon>Heteroconchia</taxon>
        <taxon>Euheterodonta</taxon>
        <taxon>Imparidentia</taxon>
        <taxon>Neoheterodontei</taxon>
        <taxon>Myida</taxon>
        <taxon>Dreissenoidea</taxon>
        <taxon>Dreissenidae</taxon>
        <taxon>Dreissena</taxon>
    </lineage>
</organism>
<dbReference type="GO" id="GO:0005525">
    <property type="term" value="F:GTP binding"/>
    <property type="evidence" value="ECO:0007669"/>
    <property type="project" value="UniProtKB-KW"/>
</dbReference>
<dbReference type="SMART" id="SM00175">
    <property type="entry name" value="RAB"/>
    <property type="match status" value="1"/>
</dbReference>
<keyword evidence="2" id="KW-0547">Nucleotide-binding</keyword>
<dbReference type="InterPro" id="IPR001806">
    <property type="entry name" value="Small_GTPase"/>
</dbReference>
<dbReference type="EMBL" id="JAIWYP010000003">
    <property type="protein sequence ID" value="KAH3846962.1"/>
    <property type="molecule type" value="Genomic_DNA"/>
</dbReference>
<dbReference type="PROSITE" id="PS51419">
    <property type="entry name" value="RAB"/>
    <property type="match status" value="1"/>
</dbReference>
<dbReference type="InterPro" id="IPR005225">
    <property type="entry name" value="Small_GTP-bd"/>
</dbReference>
<dbReference type="InterPro" id="IPR027417">
    <property type="entry name" value="P-loop_NTPase"/>
</dbReference>
<dbReference type="Pfam" id="PF00071">
    <property type="entry name" value="Ras"/>
    <property type="match status" value="1"/>
</dbReference>
<dbReference type="SMART" id="SM00174">
    <property type="entry name" value="RHO"/>
    <property type="match status" value="1"/>
</dbReference>
<dbReference type="NCBIfam" id="TIGR00231">
    <property type="entry name" value="small_GTP"/>
    <property type="match status" value="1"/>
</dbReference>